<proteinExistence type="predicted"/>
<evidence type="ECO:0000313" key="2">
    <source>
        <dbReference type="Proteomes" id="UP000288216"/>
    </source>
</evidence>
<sequence length="86" mass="9747">MGPRESWANQALPGCKVNKAPQAPQDLLEYLARQVIPCRVRMASQGFLVSEARKATEEMQDHRSQVLQGEMVREDYQVPLVPQDPQ</sequence>
<keyword evidence="2" id="KW-1185">Reference proteome</keyword>
<dbReference type="EMBL" id="BFAA01027005">
    <property type="protein sequence ID" value="GCB81884.1"/>
    <property type="molecule type" value="Genomic_DNA"/>
</dbReference>
<evidence type="ECO:0000313" key="1">
    <source>
        <dbReference type="EMBL" id="GCB81884.1"/>
    </source>
</evidence>
<gene>
    <name evidence="1" type="ORF">scyTo_0023185</name>
</gene>
<reference evidence="1 2" key="1">
    <citation type="journal article" date="2018" name="Nat. Ecol. Evol.">
        <title>Shark genomes provide insights into elasmobranch evolution and the origin of vertebrates.</title>
        <authorList>
            <person name="Hara Y"/>
            <person name="Yamaguchi K"/>
            <person name="Onimaru K"/>
            <person name="Kadota M"/>
            <person name="Koyanagi M"/>
            <person name="Keeley SD"/>
            <person name="Tatsumi K"/>
            <person name="Tanaka K"/>
            <person name="Motone F"/>
            <person name="Kageyama Y"/>
            <person name="Nozu R"/>
            <person name="Adachi N"/>
            <person name="Nishimura O"/>
            <person name="Nakagawa R"/>
            <person name="Tanegashima C"/>
            <person name="Kiyatake I"/>
            <person name="Matsumoto R"/>
            <person name="Murakumo K"/>
            <person name="Nishida K"/>
            <person name="Terakita A"/>
            <person name="Kuratani S"/>
            <person name="Sato K"/>
            <person name="Hyodo S Kuraku.S."/>
        </authorList>
    </citation>
    <scope>NUCLEOTIDE SEQUENCE [LARGE SCALE GENOMIC DNA]</scope>
</reference>
<protein>
    <submittedName>
        <fullName evidence="1">Uncharacterized protein</fullName>
    </submittedName>
</protein>
<accession>A0A401Q933</accession>
<name>A0A401Q933_SCYTO</name>
<dbReference type="AlphaFoldDB" id="A0A401Q933"/>
<comment type="caution">
    <text evidence="1">The sequence shown here is derived from an EMBL/GenBank/DDBJ whole genome shotgun (WGS) entry which is preliminary data.</text>
</comment>
<feature type="non-terminal residue" evidence="1">
    <location>
        <position position="86"/>
    </location>
</feature>
<organism evidence="1 2">
    <name type="scientific">Scyliorhinus torazame</name>
    <name type="common">Cloudy catshark</name>
    <name type="synonym">Catulus torazame</name>
    <dbReference type="NCBI Taxonomy" id="75743"/>
    <lineage>
        <taxon>Eukaryota</taxon>
        <taxon>Metazoa</taxon>
        <taxon>Chordata</taxon>
        <taxon>Craniata</taxon>
        <taxon>Vertebrata</taxon>
        <taxon>Chondrichthyes</taxon>
        <taxon>Elasmobranchii</taxon>
        <taxon>Galeomorphii</taxon>
        <taxon>Galeoidea</taxon>
        <taxon>Carcharhiniformes</taxon>
        <taxon>Scyliorhinidae</taxon>
        <taxon>Scyliorhinus</taxon>
    </lineage>
</organism>
<dbReference type="Proteomes" id="UP000288216">
    <property type="component" value="Unassembled WGS sequence"/>
</dbReference>